<dbReference type="eggNOG" id="ENOG5033RS6">
    <property type="taxonomic scope" value="Bacteria"/>
</dbReference>
<keyword evidence="1" id="KW-1133">Transmembrane helix</keyword>
<keyword evidence="1" id="KW-0472">Membrane</keyword>
<protein>
    <submittedName>
        <fullName evidence="2">Uncharacterized protein</fullName>
    </submittedName>
</protein>
<sequence>MSAIEAYVSELDRRLSGSAGAKADLLTEARDGLHDAAEAYREGGIDEPEAERRAVADFGPAELIARAYQAELALRGDIGTLWKVIVGVPLFQLSWELARIWTYGDWGGLGKPTPEWYLAVVDLSGVFVVVSPVIGVAALLGTRWLGRRLDGTRLANLARWTVGAAAIANLVAMLLLAIGTAVLDPSRMNMSLACNVLSVGWAAFSFWLLPLALRSWRPRPLLAA</sequence>
<gene>
    <name evidence="2" type="ORF">SD37_36000</name>
</gene>
<dbReference type="EMBL" id="CP016174">
    <property type="protein sequence ID" value="ANN20461.1"/>
    <property type="molecule type" value="Genomic_DNA"/>
</dbReference>
<feature type="transmembrane region" description="Helical" evidence="1">
    <location>
        <begin position="189"/>
        <end position="209"/>
    </location>
</feature>
<evidence type="ECO:0000256" key="1">
    <source>
        <dbReference type="SAM" id="Phobius"/>
    </source>
</evidence>
<evidence type="ECO:0000313" key="3">
    <source>
        <dbReference type="Proteomes" id="UP000093695"/>
    </source>
</evidence>
<dbReference type="AlphaFoldDB" id="A0A193C784"/>
<keyword evidence="3" id="KW-1185">Reference proteome</keyword>
<name>A0A193C784_AMYOR</name>
<evidence type="ECO:0000313" key="2">
    <source>
        <dbReference type="EMBL" id="ANN20461.1"/>
    </source>
</evidence>
<dbReference type="Proteomes" id="UP000093695">
    <property type="component" value="Chromosome"/>
</dbReference>
<dbReference type="Pfam" id="PF22564">
    <property type="entry name" value="HAAS"/>
    <property type="match status" value="1"/>
</dbReference>
<dbReference type="NCBIfam" id="NF038403">
    <property type="entry name" value="perm_prefix_1"/>
    <property type="match status" value="1"/>
</dbReference>
<dbReference type="KEGG" id="aori:SD37_36000"/>
<feature type="transmembrane region" description="Helical" evidence="1">
    <location>
        <begin position="116"/>
        <end position="140"/>
    </location>
</feature>
<feature type="transmembrane region" description="Helical" evidence="1">
    <location>
        <begin position="160"/>
        <end position="183"/>
    </location>
</feature>
<proteinExistence type="predicted"/>
<dbReference type="InterPro" id="IPR047928">
    <property type="entry name" value="Perm_prefix_1"/>
</dbReference>
<accession>A0A193C784</accession>
<reference evidence="2 3" key="1">
    <citation type="journal article" date="2015" name="Genome Announc.">
        <title>Draft Genome Sequence of Norvancomycin-Producing Strain Amycolatopsis orientalis CPCC200066.</title>
        <authorList>
            <person name="Lei X."/>
            <person name="Yuan F."/>
            <person name="Shi Y."/>
            <person name="Li X."/>
            <person name="Wang L."/>
            <person name="Hong B."/>
        </authorList>
    </citation>
    <scope>NUCLEOTIDE SEQUENCE [LARGE SCALE GENOMIC DNA]</scope>
    <source>
        <strain evidence="2 3">B-37</strain>
    </source>
</reference>
<organism evidence="2 3">
    <name type="scientific">Amycolatopsis orientalis</name>
    <name type="common">Nocardia orientalis</name>
    <dbReference type="NCBI Taxonomy" id="31958"/>
    <lineage>
        <taxon>Bacteria</taxon>
        <taxon>Bacillati</taxon>
        <taxon>Actinomycetota</taxon>
        <taxon>Actinomycetes</taxon>
        <taxon>Pseudonocardiales</taxon>
        <taxon>Pseudonocardiaceae</taxon>
        <taxon>Amycolatopsis</taxon>
    </lineage>
</organism>
<dbReference type="STRING" id="31958.SD37_36000"/>
<keyword evidence="1" id="KW-0812">Transmembrane</keyword>
<dbReference type="RefSeq" id="WP_044854612.1">
    <property type="nucleotide sequence ID" value="NZ_CP016174.1"/>
</dbReference>